<dbReference type="HOGENOM" id="CLU_2252653_0_0_1"/>
<dbReference type="Proteomes" id="UP000002320">
    <property type="component" value="Unassembled WGS sequence"/>
</dbReference>
<proteinExistence type="predicted"/>
<dbReference type="KEGG" id="cqu:CpipJ_CPIJ016557"/>
<sequence>MHENGFSGKMIRLVKSTNRPRDCDKTTVSPASVSTLGLTDDMDIVGRTFEETRRYTELKRRRRRPSVTIDGDEFEVVEEFVYLGSLVTSGQQLQQRNSEAHHHR</sequence>
<evidence type="ECO:0000313" key="3">
    <source>
        <dbReference type="Proteomes" id="UP000002320"/>
    </source>
</evidence>
<gene>
    <name evidence="2" type="primary">6050644</name>
    <name evidence="1" type="ORF">CpipJ_CPIJ016557</name>
</gene>
<accession>B0XC42</accession>
<reference evidence="1" key="1">
    <citation type="submission" date="2007-03" db="EMBL/GenBank/DDBJ databases">
        <title>Annotation of Culex pipiens quinquefasciatus.</title>
        <authorList>
            <consortium name="The Broad Institute Genome Sequencing Platform"/>
            <person name="Atkinson P.W."/>
            <person name="Hemingway J."/>
            <person name="Christensen B.M."/>
            <person name="Higgs S."/>
            <person name="Kodira C."/>
            <person name="Hannick L."/>
            <person name="Megy K."/>
            <person name="O'Leary S."/>
            <person name="Pearson M."/>
            <person name="Haas B.J."/>
            <person name="Mauceli E."/>
            <person name="Wortman J.R."/>
            <person name="Lee N.H."/>
            <person name="Guigo R."/>
            <person name="Stanke M."/>
            <person name="Alvarado L."/>
            <person name="Amedeo P."/>
            <person name="Antoine C.H."/>
            <person name="Arensburger P."/>
            <person name="Bidwell S.L."/>
            <person name="Crawford M."/>
            <person name="Camaro F."/>
            <person name="Devon K."/>
            <person name="Engels R."/>
            <person name="Hammond M."/>
            <person name="Howarth C."/>
            <person name="Koehrsen M."/>
            <person name="Lawson D."/>
            <person name="Montgomery P."/>
            <person name="Nene V."/>
            <person name="Nusbaum C."/>
            <person name="Puiu D."/>
            <person name="Romero-Severson J."/>
            <person name="Severson D.W."/>
            <person name="Shumway M."/>
            <person name="Sisk P."/>
            <person name="Stolte C."/>
            <person name="Zeng Q."/>
            <person name="Eisenstadt E."/>
            <person name="Fraser-Liggett C."/>
            <person name="Strausberg R."/>
            <person name="Galagan J."/>
            <person name="Birren B."/>
            <person name="Collins F.H."/>
        </authorList>
    </citation>
    <scope>NUCLEOTIDE SEQUENCE [LARGE SCALE GENOMIC DNA]</scope>
    <source>
        <strain evidence="1">JHB</strain>
    </source>
</reference>
<name>B0XC42_CULQU</name>
<dbReference type="VEuPathDB" id="VectorBase:CPIJ016557"/>
<evidence type="ECO:0000313" key="1">
    <source>
        <dbReference type="EMBL" id="EDS44648.1"/>
    </source>
</evidence>
<dbReference type="EnsemblMetazoa" id="CPIJ016557-RA">
    <property type="protein sequence ID" value="CPIJ016557-PA"/>
    <property type="gene ID" value="CPIJ016557"/>
</dbReference>
<evidence type="ECO:0000313" key="2">
    <source>
        <dbReference type="EnsemblMetazoa" id="CPIJ016557-PA"/>
    </source>
</evidence>
<protein>
    <submittedName>
        <fullName evidence="1 2">Uncharacterized protein</fullName>
    </submittedName>
</protein>
<keyword evidence="3" id="KW-1185">Reference proteome</keyword>
<reference evidence="2" key="2">
    <citation type="submission" date="2021-02" db="UniProtKB">
        <authorList>
            <consortium name="EnsemblMetazoa"/>
        </authorList>
    </citation>
    <scope>IDENTIFICATION</scope>
    <source>
        <strain evidence="2">JHB</strain>
    </source>
</reference>
<organism>
    <name type="scientific">Culex quinquefasciatus</name>
    <name type="common">Southern house mosquito</name>
    <name type="synonym">Culex pungens</name>
    <dbReference type="NCBI Taxonomy" id="7176"/>
    <lineage>
        <taxon>Eukaryota</taxon>
        <taxon>Metazoa</taxon>
        <taxon>Ecdysozoa</taxon>
        <taxon>Arthropoda</taxon>
        <taxon>Hexapoda</taxon>
        <taxon>Insecta</taxon>
        <taxon>Pterygota</taxon>
        <taxon>Neoptera</taxon>
        <taxon>Endopterygota</taxon>
        <taxon>Diptera</taxon>
        <taxon>Nematocera</taxon>
        <taxon>Culicoidea</taxon>
        <taxon>Culicidae</taxon>
        <taxon>Culicinae</taxon>
        <taxon>Culicini</taxon>
        <taxon>Culex</taxon>
        <taxon>Culex</taxon>
    </lineage>
</organism>
<dbReference type="EMBL" id="DS232674">
    <property type="protein sequence ID" value="EDS44648.1"/>
    <property type="molecule type" value="Genomic_DNA"/>
</dbReference>
<dbReference type="AlphaFoldDB" id="B0XC42"/>
<dbReference type="InParanoid" id="B0XC42"/>